<protein>
    <submittedName>
        <fullName evidence="1">Uncharacterized protein</fullName>
    </submittedName>
</protein>
<comment type="caution">
    <text evidence="1">The sequence shown here is derived from an EMBL/GenBank/DDBJ whole genome shotgun (WGS) entry which is preliminary data.</text>
</comment>
<accession>A0A0Q3M6E9</accession>
<dbReference type="RefSeq" id="WP_055727127.1">
    <property type="nucleotide sequence ID" value="NZ_LMAR01000023.1"/>
</dbReference>
<reference evidence="1 2" key="1">
    <citation type="submission" date="2015-10" db="EMBL/GenBank/DDBJ databases">
        <title>Draft genome of Bosea thiooxidans.</title>
        <authorList>
            <person name="Wang X."/>
        </authorList>
    </citation>
    <scope>NUCLEOTIDE SEQUENCE [LARGE SCALE GENOMIC DNA]</scope>
    <source>
        <strain evidence="1 2">CGMCC 9174</strain>
    </source>
</reference>
<keyword evidence="2" id="KW-1185">Reference proteome</keyword>
<evidence type="ECO:0000313" key="2">
    <source>
        <dbReference type="Proteomes" id="UP000051562"/>
    </source>
</evidence>
<organism evidence="1 2">
    <name type="scientific">Bosea thiooxidans</name>
    <dbReference type="NCBI Taxonomy" id="53254"/>
    <lineage>
        <taxon>Bacteria</taxon>
        <taxon>Pseudomonadati</taxon>
        <taxon>Pseudomonadota</taxon>
        <taxon>Alphaproteobacteria</taxon>
        <taxon>Hyphomicrobiales</taxon>
        <taxon>Boseaceae</taxon>
        <taxon>Bosea</taxon>
    </lineage>
</organism>
<evidence type="ECO:0000313" key="1">
    <source>
        <dbReference type="EMBL" id="KQK31361.1"/>
    </source>
</evidence>
<gene>
    <name evidence="1" type="ORF">ARD30_02840</name>
</gene>
<sequence>MASLRYLQFDPRRWQIDIPALSAPANREFLFSEVARKAGLDPTQSVALVRLSVSPSRWRQSPFSHGPLRRALVIFPFLCSVNGWFKALGYDVVEFDPISKGWLLPAHTDTMLEGWLQSLLASHFDLLLIQYGKTTALVFR</sequence>
<dbReference type="AlphaFoldDB" id="A0A0Q3M6E9"/>
<dbReference type="Proteomes" id="UP000051562">
    <property type="component" value="Unassembled WGS sequence"/>
</dbReference>
<name>A0A0Q3M6E9_9HYPH</name>
<proteinExistence type="predicted"/>
<dbReference type="EMBL" id="LMAR01000023">
    <property type="protein sequence ID" value="KQK31361.1"/>
    <property type="molecule type" value="Genomic_DNA"/>
</dbReference>